<evidence type="ECO:0000313" key="1">
    <source>
        <dbReference type="EMBL" id="RAS59101.1"/>
    </source>
</evidence>
<proteinExistence type="predicted"/>
<reference evidence="1 2" key="1">
    <citation type="submission" date="2018-06" db="EMBL/GenBank/DDBJ databases">
        <title>Freshwater and sediment microbial communities from various areas in North America, analyzing microbe dynamics in response to fracking.</title>
        <authorList>
            <person name="Lamendella R."/>
        </authorList>
    </citation>
    <scope>NUCLEOTIDE SEQUENCE [LARGE SCALE GENOMIC DNA]</scope>
    <source>
        <strain evidence="1 2">99A</strain>
    </source>
</reference>
<dbReference type="AlphaFoldDB" id="A0A329E5R8"/>
<accession>A0A329E5R8</accession>
<dbReference type="Proteomes" id="UP000248729">
    <property type="component" value="Unassembled WGS sequence"/>
</dbReference>
<dbReference type="EMBL" id="QLTR01000029">
    <property type="protein sequence ID" value="RAS59101.1"/>
    <property type="molecule type" value="Genomic_DNA"/>
</dbReference>
<protein>
    <submittedName>
        <fullName evidence="1">Uncharacterized protein</fullName>
    </submittedName>
</protein>
<name>A0A329E5R8_VIBDI</name>
<sequence>MHRNISLDQENDNPAVIEIANSVDFKICYETNAEWKALGKLTVDIPAEIFDAIAIAWCQKRSLDVALGGPIRGKTGEVRIVTGIS</sequence>
<organism evidence="1 2">
    <name type="scientific">Vibrio diazotrophicus</name>
    <dbReference type="NCBI Taxonomy" id="685"/>
    <lineage>
        <taxon>Bacteria</taxon>
        <taxon>Pseudomonadati</taxon>
        <taxon>Pseudomonadota</taxon>
        <taxon>Gammaproteobacteria</taxon>
        <taxon>Vibrionales</taxon>
        <taxon>Vibrionaceae</taxon>
        <taxon>Vibrio</taxon>
    </lineage>
</organism>
<gene>
    <name evidence="1" type="ORF">DET48_12913</name>
</gene>
<dbReference type="RefSeq" id="WP_112404498.1">
    <property type="nucleotide sequence ID" value="NZ_QLTR01000029.1"/>
</dbReference>
<evidence type="ECO:0000313" key="2">
    <source>
        <dbReference type="Proteomes" id="UP000248729"/>
    </source>
</evidence>
<comment type="caution">
    <text evidence="1">The sequence shown here is derived from an EMBL/GenBank/DDBJ whole genome shotgun (WGS) entry which is preliminary data.</text>
</comment>